<comment type="subunit">
    <text evidence="4 6">Part of the ribosomal stalk of the 50S ribosomal subunit. The N-terminus interacts with L11 and the large rRNA to form the base of the stalk. The C-terminus forms an elongated spine to which L12 dimers bind in a sequential fashion forming a multimeric L10(L12)X complex.</text>
</comment>
<dbReference type="Proteomes" id="UP001529201">
    <property type="component" value="Unassembled WGS sequence"/>
</dbReference>
<comment type="similarity">
    <text evidence="1 6">Belongs to the universal ribosomal protein uL10 family.</text>
</comment>
<feature type="compositionally biased region" description="Low complexity" evidence="7">
    <location>
        <begin position="167"/>
        <end position="182"/>
    </location>
</feature>
<evidence type="ECO:0000256" key="2">
    <source>
        <dbReference type="ARBA" id="ARBA00022980"/>
    </source>
</evidence>
<dbReference type="GO" id="GO:0070180">
    <property type="term" value="F:large ribosomal subunit rRNA binding"/>
    <property type="evidence" value="ECO:0007669"/>
    <property type="project" value="UniProtKB-UniRule"/>
</dbReference>
<keyword evidence="6" id="KW-0694">RNA-binding</keyword>
<dbReference type="SUPFAM" id="SSF160369">
    <property type="entry name" value="Ribosomal protein L10-like"/>
    <property type="match status" value="1"/>
</dbReference>
<dbReference type="GeneID" id="64345536"/>
<evidence type="ECO:0000256" key="5">
    <source>
        <dbReference type="ARBA" id="ARBA00035202"/>
    </source>
</evidence>
<evidence type="ECO:0000256" key="1">
    <source>
        <dbReference type="ARBA" id="ARBA00008889"/>
    </source>
</evidence>
<accession>A0A5B8SYF2</accession>
<sequence>MSEKAIAVKAQKVEEIADQFKDAASAVVVDARGLTVAQSTDLRHQLREEGVVLEVIKNKILTRAAEKAGYAELNDIFAGPSAVAFSNDDAVAPARILKKFADANEALQIKGGVVDGNIASLDDINKYASLPSREGLLGQLMAEFQFSIRSFAYAVKAVSDKLEEEGGATTEATPEEAPAAEEAATDAE</sequence>
<evidence type="ECO:0000313" key="8">
    <source>
        <dbReference type="EMBL" id="MDG9732594.1"/>
    </source>
</evidence>
<dbReference type="Pfam" id="PF00466">
    <property type="entry name" value="Ribosomal_L10"/>
    <property type="match status" value="1"/>
</dbReference>
<reference evidence="8 11" key="2">
    <citation type="submission" date="2023-02" db="EMBL/GenBank/DDBJ databases">
        <title>Antimicrobial susceptibility testing and tentative epidemiological cut-off values for Lactobacillaceae family species intended for ingestion.</title>
        <authorList>
            <person name="Noehr-Meldgaard K."/>
            <person name="Struve C."/>
            <person name="Ingmer H."/>
            <person name="Koza A."/>
            <person name="Al-Nakeeb K."/>
            <person name="Agersoe Y."/>
        </authorList>
    </citation>
    <scope>NUCLEOTIDE SEQUENCE [LARGE SCALE GENOMIC DNA]</scope>
    <source>
        <strain evidence="8 11">DSM 20193</strain>
    </source>
</reference>
<dbReference type="KEGG" id="lpse:FGL85_00805"/>
<evidence type="ECO:0000256" key="7">
    <source>
        <dbReference type="SAM" id="MobiDB-lite"/>
    </source>
</evidence>
<dbReference type="PANTHER" id="PTHR11560">
    <property type="entry name" value="39S RIBOSOMAL PROTEIN L10, MITOCHONDRIAL"/>
    <property type="match status" value="1"/>
</dbReference>
<name>A0A5B8SYF2_LEUPS</name>
<organism evidence="9 10">
    <name type="scientific">Leuconostoc pseudomesenteroides</name>
    <dbReference type="NCBI Taxonomy" id="33968"/>
    <lineage>
        <taxon>Bacteria</taxon>
        <taxon>Bacillati</taxon>
        <taxon>Bacillota</taxon>
        <taxon>Bacilli</taxon>
        <taxon>Lactobacillales</taxon>
        <taxon>Lactobacillaceae</taxon>
        <taxon>Leuconostoc</taxon>
    </lineage>
</organism>
<dbReference type="Gene3D" id="3.30.70.1730">
    <property type="match status" value="1"/>
</dbReference>
<keyword evidence="3 6" id="KW-0687">Ribonucleoprotein</keyword>
<dbReference type="GO" id="GO:1990904">
    <property type="term" value="C:ribonucleoprotein complex"/>
    <property type="evidence" value="ECO:0007669"/>
    <property type="project" value="UniProtKB-KW"/>
</dbReference>
<evidence type="ECO:0000313" key="11">
    <source>
        <dbReference type="Proteomes" id="UP001529201"/>
    </source>
</evidence>
<dbReference type="EMBL" id="CP042383">
    <property type="protein sequence ID" value="QEA41177.1"/>
    <property type="molecule type" value="Genomic_DNA"/>
</dbReference>
<dbReference type="HAMAP" id="MF_00362">
    <property type="entry name" value="Ribosomal_uL10"/>
    <property type="match status" value="1"/>
</dbReference>
<keyword evidence="2 6" id="KW-0689">Ribosomal protein</keyword>
<dbReference type="RefSeq" id="WP_147651055.1">
    <property type="nucleotide sequence ID" value="NZ_BMBO01000009.1"/>
</dbReference>
<dbReference type="GO" id="GO:0005840">
    <property type="term" value="C:ribosome"/>
    <property type="evidence" value="ECO:0007669"/>
    <property type="project" value="UniProtKB-KW"/>
</dbReference>
<reference evidence="9 10" key="1">
    <citation type="submission" date="2019-06" db="EMBL/GenBank/DDBJ databases">
        <title>Genome analyses of bacteria isolated from kimchi.</title>
        <authorList>
            <person name="Lee S."/>
            <person name="Ahn S."/>
            <person name="Roh S."/>
        </authorList>
    </citation>
    <scope>NUCLEOTIDE SEQUENCE [LARGE SCALE GENOMIC DNA]</scope>
    <source>
        <strain evidence="9 10">CBA3630</strain>
    </source>
</reference>
<evidence type="ECO:0000256" key="3">
    <source>
        <dbReference type="ARBA" id="ARBA00023274"/>
    </source>
</evidence>
<comment type="function">
    <text evidence="6">Forms part of the ribosomal stalk, playing a central role in the interaction of the ribosome with GTP-bound translation factors.</text>
</comment>
<dbReference type="InterPro" id="IPR022973">
    <property type="entry name" value="Ribosomal_uL10_bac"/>
</dbReference>
<dbReference type="EMBL" id="JARGDN010000001">
    <property type="protein sequence ID" value="MDG9732594.1"/>
    <property type="molecule type" value="Genomic_DNA"/>
</dbReference>
<dbReference type="CDD" id="cd05797">
    <property type="entry name" value="Ribosomal_L10"/>
    <property type="match status" value="1"/>
</dbReference>
<keyword evidence="6" id="KW-0699">rRNA-binding</keyword>
<dbReference type="InterPro" id="IPR001790">
    <property type="entry name" value="Ribosomal_uL10"/>
</dbReference>
<dbReference type="AlphaFoldDB" id="A0A5B8SYF2"/>
<dbReference type="GO" id="GO:0006412">
    <property type="term" value="P:translation"/>
    <property type="evidence" value="ECO:0007669"/>
    <property type="project" value="UniProtKB-UniRule"/>
</dbReference>
<proteinExistence type="inferred from homology"/>
<evidence type="ECO:0000313" key="9">
    <source>
        <dbReference type="EMBL" id="QEA41177.1"/>
    </source>
</evidence>
<dbReference type="InterPro" id="IPR043141">
    <property type="entry name" value="Ribosomal_uL10-like_sf"/>
</dbReference>
<keyword evidence="11" id="KW-1185">Reference proteome</keyword>
<dbReference type="NCBIfam" id="NF000955">
    <property type="entry name" value="PRK00099.1-1"/>
    <property type="match status" value="1"/>
</dbReference>
<evidence type="ECO:0000313" key="10">
    <source>
        <dbReference type="Proteomes" id="UP000321296"/>
    </source>
</evidence>
<protein>
    <recommendedName>
        <fullName evidence="5 6">Large ribosomal subunit protein uL10</fullName>
    </recommendedName>
</protein>
<dbReference type="Proteomes" id="UP000321296">
    <property type="component" value="Chromosome"/>
</dbReference>
<evidence type="ECO:0000256" key="4">
    <source>
        <dbReference type="ARBA" id="ARBA00026025"/>
    </source>
</evidence>
<dbReference type="InterPro" id="IPR047865">
    <property type="entry name" value="Ribosomal_uL10_bac_type"/>
</dbReference>
<gene>
    <name evidence="6 8" type="primary">rplJ</name>
    <name evidence="9" type="ORF">FGL85_00805</name>
    <name evidence="8" type="ORF">P1N92_00490</name>
</gene>
<feature type="region of interest" description="Disordered" evidence="7">
    <location>
        <begin position="163"/>
        <end position="188"/>
    </location>
</feature>
<evidence type="ECO:0000256" key="6">
    <source>
        <dbReference type="HAMAP-Rule" id="MF_00362"/>
    </source>
</evidence>